<dbReference type="Pfam" id="PF00058">
    <property type="entry name" value="Ldl_recept_b"/>
    <property type="match status" value="1"/>
</dbReference>
<dbReference type="Gene3D" id="2.120.10.30">
    <property type="entry name" value="TolB, C-terminal domain"/>
    <property type="match status" value="1"/>
</dbReference>
<reference evidence="2 3" key="1">
    <citation type="submission" date="2019-04" db="EMBL/GenBank/DDBJ databases">
        <title>Chromosome genome assembly for Takifugu flavidus.</title>
        <authorList>
            <person name="Xiao S."/>
        </authorList>
    </citation>
    <scope>NUCLEOTIDE SEQUENCE [LARGE SCALE GENOMIC DNA]</scope>
    <source>
        <strain evidence="2">HTHZ2018</strain>
        <tissue evidence="2">Muscle</tissue>
    </source>
</reference>
<dbReference type="SUPFAM" id="SSF63825">
    <property type="entry name" value="YWTD domain"/>
    <property type="match status" value="1"/>
</dbReference>
<sequence>MPTYTYCPKPTYLDPSRPSFLPNQSQAVIPSQPVSTIGETTGPSHLSVEPVSQDPGLVERQFTDSQPAPHFQPHPPGIVMVDEDLDENNLESPEGIAVDHVYRLLFWTDSLHDTVEVSQLNGSQRCPVPRDLVNPRPIVTNLVYGQLYWADWNRDGLKIEMSNMDGTDQTILVKDDL</sequence>
<dbReference type="InterPro" id="IPR050778">
    <property type="entry name" value="Cueball_EGF_LRP_Nidogen"/>
</dbReference>
<dbReference type="PROSITE" id="PS51120">
    <property type="entry name" value="LDLRB"/>
    <property type="match status" value="1"/>
</dbReference>
<comment type="caution">
    <text evidence="2">The sequence shown here is derived from an EMBL/GenBank/DDBJ whole genome shotgun (WGS) entry which is preliminary data.</text>
</comment>
<keyword evidence="2" id="KW-0449">Lipoprotein</keyword>
<dbReference type="GO" id="GO:0060070">
    <property type="term" value="P:canonical Wnt signaling pathway"/>
    <property type="evidence" value="ECO:0007669"/>
    <property type="project" value="TreeGrafter"/>
</dbReference>
<dbReference type="GO" id="GO:0005886">
    <property type="term" value="C:plasma membrane"/>
    <property type="evidence" value="ECO:0007669"/>
    <property type="project" value="TreeGrafter"/>
</dbReference>
<dbReference type="Proteomes" id="UP000324091">
    <property type="component" value="Chromosome 6"/>
</dbReference>
<dbReference type="PANTHER" id="PTHR46513:SF6">
    <property type="entry name" value="NIDOGEN-1"/>
    <property type="match status" value="1"/>
</dbReference>
<dbReference type="GO" id="GO:0017147">
    <property type="term" value="F:Wnt-protein binding"/>
    <property type="evidence" value="ECO:0007669"/>
    <property type="project" value="TreeGrafter"/>
</dbReference>
<evidence type="ECO:0000256" key="1">
    <source>
        <dbReference type="PROSITE-ProRule" id="PRU00461"/>
    </source>
</evidence>
<dbReference type="InterPro" id="IPR000033">
    <property type="entry name" value="LDLR_classB_rpt"/>
</dbReference>
<name>A0A5C6MYK9_9TELE</name>
<evidence type="ECO:0000313" key="2">
    <source>
        <dbReference type="EMBL" id="TWW59161.1"/>
    </source>
</evidence>
<dbReference type="AlphaFoldDB" id="A0A5C6MYK9"/>
<dbReference type="GO" id="GO:0042813">
    <property type="term" value="F:Wnt receptor activity"/>
    <property type="evidence" value="ECO:0007669"/>
    <property type="project" value="TreeGrafter"/>
</dbReference>
<dbReference type="EMBL" id="RHFK02000019">
    <property type="protein sequence ID" value="TWW59161.1"/>
    <property type="molecule type" value="Genomic_DNA"/>
</dbReference>
<accession>A0A5C6MYK9</accession>
<organism evidence="2 3">
    <name type="scientific">Takifugu flavidus</name>
    <name type="common">sansaifugu</name>
    <dbReference type="NCBI Taxonomy" id="433684"/>
    <lineage>
        <taxon>Eukaryota</taxon>
        <taxon>Metazoa</taxon>
        <taxon>Chordata</taxon>
        <taxon>Craniata</taxon>
        <taxon>Vertebrata</taxon>
        <taxon>Euteleostomi</taxon>
        <taxon>Actinopterygii</taxon>
        <taxon>Neopterygii</taxon>
        <taxon>Teleostei</taxon>
        <taxon>Neoteleostei</taxon>
        <taxon>Acanthomorphata</taxon>
        <taxon>Eupercaria</taxon>
        <taxon>Tetraodontiformes</taxon>
        <taxon>Tetradontoidea</taxon>
        <taxon>Tetraodontidae</taxon>
        <taxon>Takifugu</taxon>
    </lineage>
</organism>
<gene>
    <name evidence="2" type="ORF">D4764_06G0006910</name>
</gene>
<dbReference type="SMART" id="SM00135">
    <property type="entry name" value="LY"/>
    <property type="match status" value="2"/>
</dbReference>
<feature type="repeat" description="LDL-receptor class B" evidence="1">
    <location>
        <begin position="145"/>
        <end position="177"/>
    </location>
</feature>
<evidence type="ECO:0000313" key="3">
    <source>
        <dbReference type="Proteomes" id="UP000324091"/>
    </source>
</evidence>
<keyword evidence="3" id="KW-1185">Reference proteome</keyword>
<keyword evidence="2" id="KW-0675">Receptor</keyword>
<dbReference type="PANTHER" id="PTHR46513">
    <property type="entry name" value="VITELLOGENIN RECEPTOR-LIKE PROTEIN-RELATED-RELATED"/>
    <property type="match status" value="1"/>
</dbReference>
<proteinExistence type="predicted"/>
<protein>
    <submittedName>
        <fullName evidence="2">Low-density lipoprotein receptor-related protein 8</fullName>
    </submittedName>
</protein>
<dbReference type="InterPro" id="IPR011042">
    <property type="entry name" value="6-blade_b-propeller_TolB-like"/>
</dbReference>